<reference evidence="2" key="1">
    <citation type="journal article" date="2012" name="Science">
        <title>The Paleozoic origin of enzymatic lignin decomposition reconstructed from 31 fungal genomes.</title>
        <authorList>
            <person name="Floudas D."/>
            <person name="Binder M."/>
            <person name="Riley R."/>
            <person name="Barry K."/>
            <person name="Blanchette R.A."/>
            <person name="Henrissat B."/>
            <person name="Martinez A.T."/>
            <person name="Otillar R."/>
            <person name="Spatafora J.W."/>
            <person name="Yadav J.S."/>
            <person name="Aerts A."/>
            <person name="Benoit I."/>
            <person name="Boyd A."/>
            <person name="Carlson A."/>
            <person name="Copeland A."/>
            <person name="Coutinho P.M."/>
            <person name="de Vries R.P."/>
            <person name="Ferreira P."/>
            <person name="Findley K."/>
            <person name="Foster B."/>
            <person name="Gaskell J."/>
            <person name="Glotzer D."/>
            <person name="Gorecki P."/>
            <person name="Heitman J."/>
            <person name="Hesse C."/>
            <person name="Hori C."/>
            <person name="Igarashi K."/>
            <person name="Jurgens J.A."/>
            <person name="Kallen N."/>
            <person name="Kersten P."/>
            <person name="Kohler A."/>
            <person name="Kuees U."/>
            <person name="Kumar T.K.A."/>
            <person name="Kuo A."/>
            <person name="LaButti K."/>
            <person name="Larrondo L.F."/>
            <person name="Lindquist E."/>
            <person name="Ling A."/>
            <person name="Lombard V."/>
            <person name="Lucas S."/>
            <person name="Lundell T."/>
            <person name="Martin R."/>
            <person name="McLaughlin D.J."/>
            <person name="Morgenstern I."/>
            <person name="Morin E."/>
            <person name="Murat C."/>
            <person name="Nagy L.G."/>
            <person name="Nolan M."/>
            <person name="Ohm R.A."/>
            <person name="Patyshakuliyeva A."/>
            <person name="Rokas A."/>
            <person name="Ruiz-Duenas F.J."/>
            <person name="Sabat G."/>
            <person name="Salamov A."/>
            <person name="Samejima M."/>
            <person name="Schmutz J."/>
            <person name="Slot J.C."/>
            <person name="St John F."/>
            <person name="Stenlid J."/>
            <person name="Sun H."/>
            <person name="Sun S."/>
            <person name="Syed K."/>
            <person name="Tsang A."/>
            <person name="Wiebenga A."/>
            <person name="Young D."/>
            <person name="Pisabarro A."/>
            <person name="Eastwood D.C."/>
            <person name="Martin F."/>
            <person name="Cullen D."/>
            <person name="Grigoriev I.V."/>
            <person name="Hibbett D.S."/>
        </authorList>
    </citation>
    <scope>NUCLEOTIDE SEQUENCE [LARGE SCALE GENOMIC DNA]</scope>
    <source>
        <strain evidence="2">RWD-64-598 SS2</strain>
    </source>
</reference>
<name>A0A5M3M9S8_CONPW</name>
<proteinExistence type="predicted"/>
<dbReference type="Pfam" id="PF20414">
    <property type="entry name" value="DUF6698"/>
    <property type="match status" value="1"/>
</dbReference>
<accession>A0A5M3M9S8</accession>
<dbReference type="Proteomes" id="UP000053558">
    <property type="component" value="Unassembled WGS sequence"/>
</dbReference>
<dbReference type="KEGG" id="cput:CONPUDRAFT_77055"/>
<evidence type="ECO:0000313" key="1">
    <source>
        <dbReference type="EMBL" id="EIW76042.1"/>
    </source>
</evidence>
<dbReference type="GeneID" id="19209563"/>
<dbReference type="AlphaFoldDB" id="A0A5M3M9S8"/>
<keyword evidence="2" id="KW-1185">Reference proteome</keyword>
<dbReference type="InterPro" id="IPR046521">
    <property type="entry name" value="DUF6698"/>
</dbReference>
<comment type="caution">
    <text evidence="1">The sequence shown here is derived from an EMBL/GenBank/DDBJ whole genome shotgun (WGS) entry which is preliminary data.</text>
</comment>
<dbReference type="OrthoDB" id="3220614at2759"/>
<organism evidence="1 2">
    <name type="scientific">Coniophora puteana (strain RWD-64-598)</name>
    <name type="common">Brown rot fungus</name>
    <dbReference type="NCBI Taxonomy" id="741705"/>
    <lineage>
        <taxon>Eukaryota</taxon>
        <taxon>Fungi</taxon>
        <taxon>Dikarya</taxon>
        <taxon>Basidiomycota</taxon>
        <taxon>Agaricomycotina</taxon>
        <taxon>Agaricomycetes</taxon>
        <taxon>Agaricomycetidae</taxon>
        <taxon>Boletales</taxon>
        <taxon>Coniophorineae</taxon>
        <taxon>Coniophoraceae</taxon>
        <taxon>Coniophora</taxon>
    </lineage>
</organism>
<evidence type="ECO:0000313" key="2">
    <source>
        <dbReference type="Proteomes" id="UP000053558"/>
    </source>
</evidence>
<protein>
    <submittedName>
        <fullName evidence="1">Uncharacterized protein</fullName>
    </submittedName>
</protein>
<sequence length="318" mass="35705">MPCCPPHPHLLPAPPPHLLSPLHPKNSTNQCLQVGRWMGRTGGVLCNVNQAFQVAVYTSLKDSSTLGALSSDLKEEVCRMSEGELKWHSDLFELIKEHFSYVYGLFTNPKKVSELTEHTQYIQTMVQRTRSNDYNGWKAVIGQYAAEDLEYPLLPFINDKTPRERMGFNHRQLARLLVPAKYITLYKENPAKHCKAMAEAQGDIPVNASGIPAFMYKGKPPGASYDQKNVIGGFGLGFIVTRFLKHLLIGPSATLKSKPVPPDVCSNCALMVTHKVMPEHLSYVMLGIHSAMSSVSRWPAQDGDYNWELMHRKLLEFL</sequence>
<gene>
    <name evidence="1" type="ORF">CONPUDRAFT_77055</name>
</gene>
<dbReference type="EMBL" id="JH711587">
    <property type="protein sequence ID" value="EIW76042.1"/>
    <property type="molecule type" value="Genomic_DNA"/>
</dbReference>
<dbReference type="RefSeq" id="XP_007774023.1">
    <property type="nucleotide sequence ID" value="XM_007775833.1"/>
</dbReference>